<comment type="caution">
    <text evidence="2">The sequence shown here is derived from an EMBL/GenBank/DDBJ whole genome shotgun (WGS) entry which is preliminary data.</text>
</comment>
<evidence type="ECO:0000256" key="1">
    <source>
        <dbReference type="SAM" id="MobiDB-lite"/>
    </source>
</evidence>
<feature type="region of interest" description="Disordered" evidence="1">
    <location>
        <begin position="38"/>
        <end position="58"/>
    </location>
</feature>
<sequence>MLVEFMELITAPLRYSMNSDLTEEEMRLALFGTPLPEDQVSAPQVQEPEPEVVATKPAEAPQVKKKVAKAFTPRLRVTLRVGNEFEGKMIELIHEADTLSSLLAEQEAMKAAKKKYKYVEVLSVKSM</sequence>
<evidence type="ECO:0000313" key="3">
    <source>
        <dbReference type="Proteomes" id="UP000276587"/>
    </source>
</evidence>
<proteinExistence type="predicted"/>
<dbReference type="AlphaFoldDB" id="A0A3M4A9Y9"/>
<gene>
    <name evidence="2" type="ORF">ALQ29_01066</name>
</gene>
<organism evidence="2 3">
    <name type="scientific">Pseudomonas marginalis pv. marginalis</name>
    <dbReference type="NCBI Taxonomy" id="97473"/>
    <lineage>
        <taxon>Bacteria</taxon>
        <taxon>Pseudomonadati</taxon>
        <taxon>Pseudomonadota</taxon>
        <taxon>Gammaproteobacteria</taxon>
        <taxon>Pseudomonadales</taxon>
        <taxon>Pseudomonadaceae</taxon>
        <taxon>Pseudomonas</taxon>
    </lineage>
</organism>
<accession>A0A3M4A9Y9</accession>
<dbReference type="Proteomes" id="UP000276587">
    <property type="component" value="Unassembled WGS sequence"/>
</dbReference>
<name>A0A3M4A9Y9_PSEMA</name>
<protein>
    <submittedName>
        <fullName evidence="2">Uncharacterized protein</fullName>
    </submittedName>
</protein>
<reference evidence="2 3" key="1">
    <citation type="submission" date="2018-08" db="EMBL/GenBank/DDBJ databases">
        <title>Recombination of ecologically and evolutionarily significant loci maintains genetic cohesion in the Pseudomonas syringae species complex.</title>
        <authorList>
            <person name="Dillon M."/>
            <person name="Thakur S."/>
            <person name="Almeida R.N.D."/>
            <person name="Weir B.S."/>
            <person name="Guttman D.S."/>
        </authorList>
    </citation>
    <scope>NUCLEOTIDE SEQUENCE [LARGE SCALE GENOMIC DNA]</scope>
    <source>
        <strain evidence="2 3">ICMP 3555</strain>
    </source>
</reference>
<keyword evidence="3" id="KW-1185">Reference proteome</keyword>
<evidence type="ECO:0000313" key="2">
    <source>
        <dbReference type="EMBL" id="RMP03074.1"/>
    </source>
</evidence>
<dbReference type="EMBL" id="RBQF01000327">
    <property type="protein sequence ID" value="RMP03074.1"/>
    <property type="molecule type" value="Genomic_DNA"/>
</dbReference>